<protein>
    <recommendedName>
        <fullName evidence="4">Oxidoreductase molybdopterin-binding domain-containing protein</fullName>
    </recommendedName>
</protein>
<proteinExistence type="predicted"/>
<dbReference type="Gene3D" id="3.90.420.10">
    <property type="entry name" value="Oxidoreductase, molybdopterin-binding domain"/>
    <property type="match status" value="1"/>
</dbReference>
<dbReference type="KEGG" id="sfu:Sfum_3706"/>
<dbReference type="EMBL" id="CP000478">
    <property type="protein sequence ID" value="ABK19376.1"/>
    <property type="molecule type" value="Genomic_DNA"/>
</dbReference>
<dbReference type="eggNOG" id="COG2041">
    <property type="taxonomic scope" value="Bacteria"/>
</dbReference>
<dbReference type="InParanoid" id="A0LPM4"/>
<accession>A0LPM4</accession>
<sequence length="163" mass="17781">MNADGNGTRDNRNGGGGNGAIRITGRVAQPLLLEMKDLQSMNTEEVTDLPVICGSGTPKGRIRSCRGVLLEEVIRKAEVIKEEHNDTKKMLFIVSARDGFKVVFSWQEIFNTPIGGGVMILVERDGESLVDEAGRLELISAEDYFTGSRYVKGLSTIEVVLVP</sequence>
<evidence type="ECO:0008006" key="4">
    <source>
        <dbReference type="Google" id="ProtNLM"/>
    </source>
</evidence>
<name>A0LPM4_SYNFM</name>
<dbReference type="STRING" id="335543.Sfum_3706"/>
<dbReference type="InterPro" id="IPR036374">
    <property type="entry name" value="OxRdtase_Mopterin-bd_sf"/>
</dbReference>
<evidence type="ECO:0000313" key="2">
    <source>
        <dbReference type="EMBL" id="ABK19376.1"/>
    </source>
</evidence>
<feature type="region of interest" description="Disordered" evidence="1">
    <location>
        <begin position="1"/>
        <end position="21"/>
    </location>
</feature>
<evidence type="ECO:0000256" key="1">
    <source>
        <dbReference type="SAM" id="MobiDB-lite"/>
    </source>
</evidence>
<dbReference type="Proteomes" id="UP000001784">
    <property type="component" value="Chromosome"/>
</dbReference>
<dbReference type="HOGENOM" id="CLU_103704_1_0_7"/>
<evidence type="ECO:0000313" key="3">
    <source>
        <dbReference type="Proteomes" id="UP000001784"/>
    </source>
</evidence>
<organism evidence="2 3">
    <name type="scientific">Syntrophobacter fumaroxidans (strain DSM 10017 / MPOB)</name>
    <dbReference type="NCBI Taxonomy" id="335543"/>
    <lineage>
        <taxon>Bacteria</taxon>
        <taxon>Pseudomonadati</taxon>
        <taxon>Thermodesulfobacteriota</taxon>
        <taxon>Syntrophobacteria</taxon>
        <taxon>Syntrophobacterales</taxon>
        <taxon>Syntrophobacteraceae</taxon>
        <taxon>Syntrophobacter</taxon>
    </lineage>
</organism>
<reference evidence="2 3" key="1">
    <citation type="submission" date="2006-10" db="EMBL/GenBank/DDBJ databases">
        <title>Complete sequence of Syntrophobacter fumaroxidans MPOB.</title>
        <authorList>
            <consortium name="US DOE Joint Genome Institute"/>
            <person name="Copeland A."/>
            <person name="Lucas S."/>
            <person name="Lapidus A."/>
            <person name="Barry K."/>
            <person name="Detter J.C."/>
            <person name="Glavina del Rio T."/>
            <person name="Hammon N."/>
            <person name="Israni S."/>
            <person name="Pitluck S."/>
            <person name="Goltsman E.G."/>
            <person name="Martinez M."/>
            <person name="Schmutz J."/>
            <person name="Larimer F."/>
            <person name="Land M."/>
            <person name="Hauser L."/>
            <person name="Kyrpides N."/>
            <person name="Kim E."/>
            <person name="Boone D.R."/>
            <person name="Brockman F."/>
            <person name="Culley D."/>
            <person name="Ferry J."/>
            <person name="Gunsalus R."/>
            <person name="McInerney M.J."/>
            <person name="Morrison M."/>
            <person name="Plugge C."/>
            <person name="Rohlin L."/>
            <person name="Scholten J."/>
            <person name="Sieber J."/>
            <person name="Stams A.J.M."/>
            <person name="Worm P."/>
            <person name="Henstra A.M."/>
            <person name="Richardson P."/>
        </authorList>
    </citation>
    <scope>NUCLEOTIDE SEQUENCE [LARGE SCALE GENOMIC DNA]</scope>
    <source>
        <strain evidence="3">DSM 10017 / MPOB</strain>
    </source>
</reference>
<dbReference type="SUPFAM" id="SSF56524">
    <property type="entry name" value="Oxidoreductase molybdopterin-binding domain"/>
    <property type="match status" value="1"/>
</dbReference>
<keyword evidence="3" id="KW-1185">Reference proteome</keyword>
<gene>
    <name evidence="2" type="ordered locus">Sfum_3706</name>
</gene>
<dbReference type="AlphaFoldDB" id="A0LPM4"/>